<accession>A0ABD6EKD5</accession>
<keyword evidence="1" id="KW-0732">Signal</keyword>
<sequence>MFAVSSILPIFTLFLFVDGTLTNTSLSATHNSPERYDKVYATMPHYLRSSYFGFLSTADAADHMSLIDPLTYAVYVVPSRQAFEDSTEFPSFQAECLVIARVTRETFVLTFQATDLNISRVEVKNTAGAFVPTVFTTTQDNKKNNVVIYAATPVGFRSGINTIKFFYSGKISSPKEGGIFRTNYTDSFGSQR</sequence>
<protein>
    <submittedName>
        <fullName evidence="2">Uncharacterized protein</fullName>
    </submittedName>
</protein>
<dbReference type="EMBL" id="JBGFUD010005253">
    <property type="protein sequence ID" value="MFH4980226.1"/>
    <property type="molecule type" value="Genomic_DNA"/>
</dbReference>
<comment type="caution">
    <text evidence="2">The sequence shown here is derived from an EMBL/GenBank/DDBJ whole genome shotgun (WGS) entry which is preliminary data.</text>
</comment>
<dbReference type="SUPFAM" id="SSF63737">
    <property type="entry name" value="Leukotriene A4 hydrolase N-terminal domain"/>
    <property type="match status" value="1"/>
</dbReference>
<feature type="signal peptide" evidence="1">
    <location>
        <begin position="1"/>
        <end position="22"/>
    </location>
</feature>
<feature type="chain" id="PRO_5044815670" evidence="1">
    <location>
        <begin position="23"/>
        <end position="192"/>
    </location>
</feature>
<reference evidence="2 3" key="1">
    <citation type="submission" date="2024-08" db="EMBL/GenBank/DDBJ databases">
        <title>Gnathostoma spinigerum genome.</title>
        <authorList>
            <person name="Gonzalez-Bertolin B."/>
            <person name="Monzon S."/>
            <person name="Zaballos A."/>
            <person name="Jimenez P."/>
            <person name="Dekumyoy P."/>
            <person name="Varona S."/>
            <person name="Cuesta I."/>
            <person name="Sumanam S."/>
            <person name="Adisakwattana P."/>
            <person name="Gasser R.B."/>
            <person name="Hernandez-Gonzalez A."/>
            <person name="Young N.D."/>
            <person name="Perteguer M.J."/>
        </authorList>
    </citation>
    <scope>NUCLEOTIDE SEQUENCE [LARGE SCALE GENOMIC DNA]</scope>
    <source>
        <strain evidence="2">AL3</strain>
        <tissue evidence="2">Liver</tissue>
    </source>
</reference>
<evidence type="ECO:0000313" key="3">
    <source>
        <dbReference type="Proteomes" id="UP001608902"/>
    </source>
</evidence>
<dbReference type="AlphaFoldDB" id="A0ABD6EKD5"/>
<dbReference type="Gene3D" id="2.60.40.1730">
    <property type="entry name" value="tricorn interacting facor f3 domain"/>
    <property type="match status" value="1"/>
</dbReference>
<evidence type="ECO:0000313" key="2">
    <source>
        <dbReference type="EMBL" id="MFH4980226.1"/>
    </source>
</evidence>
<organism evidence="2 3">
    <name type="scientific">Gnathostoma spinigerum</name>
    <dbReference type="NCBI Taxonomy" id="75299"/>
    <lineage>
        <taxon>Eukaryota</taxon>
        <taxon>Metazoa</taxon>
        <taxon>Ecdysozoa</taxon>
        <taxon>Nematoda</taxon>
        <taxon>Chromadorea</taxon>
        <taxon>Rhabditida</taxon>
        <taxon>Spirurina</taxon>
        <taxon>Gnathostomatomorpha</taxon>
        <taxon>Gnathostomatoidea</taxon>
        <taxon>Gnathostomatidae</taxon>
        <taxon>Gnathostoma</taxon>
    </lineage>
</organism>
<name>A0ABD6EKD5_9BILA</name>
<keyword evidence="3" id="KW-1185">Reference proteome</keyword>
<evidence type="ECO:0000256" key="1">
    <source>
        <dbReference type="SAM" id="SignalP"/>
    </source>
</evidence>
<proteinExistence type="predicted"/>
<gene>
    <name evidence="2" type="ORF">AB6A40_006935</name>
</gene>
<dbReference type="Proteomes" id="UP001608902">
    <property type="component" value="Unassembled WGS sequence"/>
</dbReference>
<dbReference type="InterPro" id="IPR042097">
    <property type="entry name" value="Aminopeptidase_N-like_N_sf"/>
</dbReference>